<name>A0A7L7KR48_9MOLU</name>
<evidence type="ECO:0000313" key="12">
    <source>
        <dbReference type="Proteomes" id="UP000514720"/>
    </source>
</evidence>
<keyword evidence="6" id="KW-0249">Electron transport</keyword>
<dbReference type="InterPro" id="IPR007202">
    <property type="entry name" value="4Fe-4S_dom"/>
</dbReference>
<evidence type="ECO:0000256" key="9">
    <source>
        <dbReference type="ARBA" id="ARBA00023136"/>
    </source>
</evidence>
<keyword evidence="7" id="KW-0408">Iron</keyword>
<dbReference type="AlphaFoldDB" id="A0A7L7KR48"/>
<evidence type="ECO:0000259" key="10">
    <source>
        <dbReference type="PROSITE" id="PS51656"/>
    </source>
</evidence>
<evidence type="ECO:0000256" key="3">
    <source>
        <dbReference type="ARBA" id="ARBA00022723"/>
    </source>
</evidence>
<keyword evidence="4" id="KW-0677">Repeat</keyword>
<dbReference type="RefSeq" id="WP_258877886.1">
    <property type="nucleotide sequence ID" value="NZ_CP048914.1"/>
</dbReference>
<reference evidence="11 12" key="1">
    <citation type="submission" date="2020-02" db="EMBL/GenBank/DDBJ databases">
        <authorList>
            <person name="Zheng R.K."/>
            <person name="Sun C.M."/>
        </authorList>
    </citation>
    <scope>NUCLEOTIDE SEQUENCE [LARGE SCALE GENOMIC DNA]</scope>
    <source>
        <strain evidence="12">zrk13</strain>
    </source>
</reference>
<keyword evidence="5" id="KW-1278">Translocase</keyword>
<keyword evidence="1" id="KW-0813">Transport</keyword>
<sequence length="101" mass="10728">MAATITLAIMGLVLGLGLAFAADVFKVEVDTRLEEVEKLLPGYNCGACGYPGCSGFAEGIVNGEVEALSDCKPGKDEHYDPILAYLKDHPNKDGSIIQIKK</sequence>
<keyword evidence="3" id="KW-0479">Metal-binding</keyword>
<dbReference type="Proteomes" id="UP000514720">
    <property type="component" value="Chromosome"/>
</dbReference>
<accession>A0A7L7KR48</accession>
<evidence type="ECO:0000256" key="7">
    <source>
        <dbReference type="ARBA" id="ARBA00023004"/>
    </source>
</evidence>
<dbReference type="InterPro" id="IPR010207">
    <property type="entry name" value="Elect_transpt_cplx_RnfB/RsxB"/>
</dbReference>
<proteinExistence type="predicted"/>
<dbReference type="GO" id="GO:0009055">
    <property type="term" value="F:electron transfer activity"/>
    <property type="evidence" value="ECO:0007669"/>
    <property type="project" value="InterPro"/>
</dbReference>
<organism evidence="11 12">
    <name type="scientific">Candidatus Xianfuyuplasma coldseepsis</name>
    <dbReference type="NCBI Taxonomy" id="2782163"/>
    <lineage>
        <taxon>Bacteria</taxon>
        <taxon>Bacillati</taxon>
        <taxon>Mycoplasmatota</taxon>
        <taxon>Mollicutes</taxon>
        <taxon>Candidatus Izemoplasmatales</taxon>
        <taxon>Candidatus Izemoplasmataceae</taxon>
        <taxon>Candidatus Xianfuyuplasma</taxon>
    </lineage>
</organism>
<dbReference type="Pfam" id="PF04060">
    <property type="entry name" value="FeS"/>
    <property type="match status" value="1"/>
</dbReference>
<dbReference type="NCBIfam" id="TIGR01944">
    <property type="entry name" value="rnfB"/>
    <property type="match status" value="1"/>
</dbReference>
<evidence type="ECO:0000256" key="6">
    <source>
        <dbReference type="ARBA" id="ARBA00022982"/>
    </source>
</evidence>
<keyword evidence="12" id="KW-1185">Reference proteome</keyword>
<dbReference type="PANTHER" id="PTHR43560:SF1">
    <property type="entry name" value="ION-TRANSLOCATING OXIDOREDUCTASE COMPLEX SUBUNIT B"/>
    <property type="match status" value="1"/>
</dbReference>
<keyword evidence="9" id="KW-0472">Membrane</keyword>
<evidence type="ECO:0000256" key="2">
    <source>
        <dbReference type="ARBA" id="ARBA00022485"/>
    </source>
</evidence>
<dbReference type="GO" id="GO:0046872">
    <property type="term" value="F:metal ion binding"/>
    <property type="evidence" value="ECO:0007669"/>
    <property type="project" value="UniProtKB-KW"/>
</dbReference>
<protein>
    <submittedName>
        <fullName evidence="11">RnfABCDGE type electron transport complex subunit B</fullName>
    </submittedName>
</protein>
<dbReference type="InterPro" id="IPR050395">
    <property type="entry name" value="4Fe4S_Ferredoxin_RnfB"/>
</dbReference>
<feature type="domain" description="4Fe-4S" evidence="10">
    <location>
        <begin position="28"/>
        <end position="88"/>
    </location>
</feature>
<dbReference type="EMBL" id="CP048914">
    <property type="protein sequence ID" value="QMS84278.1"/>
    <property type="molecule type" value="Genomic_DNA"/>
</dbReference>
<evidence type="ECO:0000256" key="5">
    <source>
        <dbReference type="ARBA" id="ARBA00022967"/>
    </source>
</evidence>
<evidence type="ECO:0000256" key="8">
    <source>
        <dbReference type="ARBA" id="ARBA00023014"/>
    </source>
</evidence>
<dbReference type="PROSITE" id="PS51656">
    <property type="entry name" value="4FE4S"/>
    <property type="match status" value="1"/>
</dbReference>
<dbReference type="GO" id="GO:0051539">
    <property type="term" value="F:4 iron, 4 sulfur cluster binding"/>
    <property type="evidence" value="ECO:0007669"/>
    <property type="project" value="UniProtKB-KW"/>
</dbReference>
<evidence type="ECO:0000313" key="11">
    <source>
        <dbReference type="EMBL" id="QMS84278.1"/>
    </source>
</evidence>
<keyword evidence="8" id="KW-0411">Iron-sulfur</keyword>
<evidence type="ECO:0000256" key="4">
    <source>
        <dbReference type="ARBA" id="ARBA00022737"/>
    </source>
</evidence>
<keyword evidence="2" id="KW-0004">4Fe-4S</keyword>
<dbReference type="PANTHER" id="PTHR43560">
    <property type="entry name" value="ION-TRANSLOCATING OXIDOREDUCTASE COMPLEX SUBUNIT B"/>
    <property type="match status" value="1"/>
</dbReference>
<dbReference type="Gene3D" id="1.10.15.40">
    <property type="entry name" value="Electron transport complex subunit B, putative Fe-S cluster"/>
    <property type="match status" value="1"/>
</dbReference>
<gene>
    <name evidence="11" type="ORF">G4Z02_00495</name>
</gene>
<dbReference type="KEGG" id="xcl:G4Z02_00495"/>
<evidence type="ECO:0000256" key="1">
    <source>
        <dbReference type="ARBA" id="ARBA00022448"/>
    </source>
</evidence>